<dbReference type="Pfam" id="PF13602">
    <property type="entry name" value="ADH_zinc_N_2"/>
    <property type="match status" value="1"/>
</dbReference>
<dbReference type="SMART" id="SM00829">
    <property type="entry name" value="PKS_ER"/>
    <property type="match status" value="1"/>
</dbReference>
<dbReference type="Proteomes" id="UP001500037">
    <property type="component" value="Unassembled WGS sequence"/>
</dbReference>
<dbReference type="InterPro" id="IPR002364">
    <property type="entry name" value="Quin_OxRdtase/zeta-crystal_CS"/>
</dbReference>
<dbReference type="SUPFAM" id="SSF51735">
    <property type="entry name" value="NAD(P)-binding Rossmann-fold domains"/>
    <property type="match status" value="1"/>
</dbReference>
<dbReference type="InterPro" id="IPR020843">
    <property type="entry name" value="ER"/>
</dbReference>
<evidence type="ECO:0000313" key="3">
    <source>
        <dbReference type="EMBL" id="GAA1222974.1"/>
    </source>
</evidence>
<feature type="region of interest" description="Disordered" evidence="1">
    <location>
        <begin position="1"/>
        <end position="21"/>
    </location>
</feature>
<dbReference type="PANTHER" id="PTHR44013:SF1">
    <property type="entry name" value="ZINC-TYPE ALCOHOL DEHYDROGENASE-LIKE PROTEIN C16A3.02C"/>
    <property type="match status" value="1"/>
</dbReference>
<evidence type="ECO:0000313" key="4">
    <source>
        <dbReference type="Proteomes" id="UP001500037"/>
    </source>
</evidence>
<reference evidence="3 4" key="1">
    <citation type="journal article" date="2019" name="Int. J. Syst. Evol. Microbiol.">
        <title>The Global Catalogue of Microorganisms (GCM) 10K type strain sequencing project: providing services to taxonomists for standard genome sequencing and annotation.</title>
        <authorList>
            <consortium name="The Broad Institute Genomics Platform"/>
            <consortium name="The Broad Institute Genome Sequencing Center for Infectious Disease"/>
            <person name="Wu L."/>
            <person name="Ma J."/>
        </authorList>
    </citation>
    <scope>NUCLEOTIDE SEQUENCE [LARGE SCALE GENOMIC DNA]</scope>
    <source>
        <strain evidence="3 4">JCM 13004</strain>
    </source>
</reference>
<dbReference type="Gene3D" id="3.90.180.10">
    <property type="entry name" value="Medium-chain alcohol dehydrogenases, catalytic domain"/>
    <property type="match status" value="1"/>
</dbReference>
<gene>
    <name evidence="3" type="ORF">GCM10009665_11520</name>
</gene>
<organism evidence="3 4">
    <name type="scientific">Kitasatospora nipponensis</name>
    <dbReference type="NCBI Taxonomy" id="258049"/>
    <lineage>
        <taxon>Bacteria</taxon>
        <taxon>Bacillati</taxon>
        <taxon>Actinomycetota</taxon>
        <taxon>Actinomycetes</taxon>
        <taxon>Kitasatosporales</taxon>
        <taxon>Streptomycetaceae</taxon>
        <taxon>Kitasatospora</taxon>
    </lineage>
</organism>
<comment type="caution">
    <text evidence="3">The sequence shown here is derived from an EMBL/GenBank/DDBJ whole genome shotgun (WGS) entry which is preliminary data.</text>
</comment>
<accession>A0ABN1VTS1</accession>
<dbReference type="InterPro" id="IPR036291">
    <property type="entry name" value="NAD(P)-bd_dom_sf"/>
</dbReference>
<evidence type="ECO:0000256" key="1">
    <source>
        <dbReference type="SAM" id="MobiDB-lite"/>
    </source>
</evidence>
<dbReference type="Pfam" id="PF08240">
    <property type="entry name" value="ADH_N"/>
    <property type="match status" value="1"/>
</dbReference>
<evidence type="ECO:0000259" key="2">
    <source>
        <dbReference type="SMART" id="SM00829"/>
    </source>
</evidence>
<dbReference type="PANTHER" id="PTHR44013">
    <property type="entry name" value="ZINC-TYPE ALCOHOL DEHYDROGENASE-LIKE PROTEIN C16A3.02C"/>
    <property type="match status" value="1"/>
</dbReference>
<dbReference type="InterPro" id="IPR011032">
    <property type="entry name" value="GroES-like_sf"/>
</dbReference>
<dbReference type="PROSITE" id="PS01162">
    <property type="entry name" value="QOR_ZETA_CRYSTAL"/>
    <property type="match status" value="1"/>
</dbReference>
<protein>
    <submittedName>
        <fullName evidence="3">NAD(P)-dependent alcohol dehydrogenase</fullName>
    </submittedName>
</protein>
<dbReference type="Gene3D" id="3.40.50.720">
    <property type="entry name" value="NAD(P)-binding Rossmann-like Domain"/>
    <property type="match status" value="1"/>
</dbReference>
<proteinExistence type="predicted"/>
<dbReference type="InterPro" id="IPR052733">
    <property type="entry name" value="Chloroplast_QOR"/>
</dbReference>
<dbReference type="SUPFAM" id="SSF50129">
    <property type="entry name" value="GroES-like"/>
    <property type="match status" value="1"/>
</dbReference>
<feature type="domain" description="Enoyl reductase (ER)" evidence="2">
    <location>
        <begin position="28"/>
        <end position="340"/>
    </location>
</feature>
<sequence>MNASASETQTGSDAGPPRMRAVVHDSYGPPSEVLRLDEVDRPVPGSGEVLVRVHAAAVDQGVWHLTAGRPYLVRAMGFGLRAPRNRIRGTDLAGRVEAVGPDVTRFQVGDEVYGTGAGTFAAYACARQDRIALKPANVDFGAAGAVPISACTALQALRDSGNLTAGQRVLVIGAGGGVGTYAVQLAKSYGAHVTGVCSTGKTDLVRSIGADEVIDHTREDATDGTRRHDLVLDIAGNRPLRHLRRALTPRGTLVMVGGEGGGRWLGGTDRQVRALLLSPFVGQRLRPLLSDQRHDDLRFLAGLIESGAVTPVVDRTFPLAEVADAVGYLRAGRARGKVVITG</sequence>
<dbReference type="EMBL" id="BAAALF010000011">
    <property type="protein sequence ID" value="GAA1222974.1"/>
    <property type="molecule type" value="Genomic_DNA"/>
</dbReference>
<dbReference type="CDD" id="cd08267">
    <property type="entry name" value="MDR1"/>
    <property type="match status" value="1"/>
</dbReference>
<name>A0ABN1VTS1_9ACTN</name>
<keyword evidence="4" id="KW-1185">Reference proteome</keyword>
<feature type="compositionally biased region" description="Polar residues" evidence="1">
    <location>
        <begin position="1"/>
        <end position="12"/>
    </location>
</feature>
<dbReference type="InterPro" id="IPR013154">
    <property type="entry name" value="ADH-like_N"/>
</dbReference>